<dbReference type="EMBL" id="NIGF01000009">
    <property type="protein sequence ID" value="PQV63671.1"/>
    <property type="molecule type" value="Genomic_DNA"/>
</dbReference>
<feature type="signal peptide" evidence="1">
    <location>
        <begin position="1"/>
        <end position="25"/>
    </location>
</feature>
<dbReference type="InterPro" id="IPR017853">
    <property type="entry name" value="GH"/>
</dbReference>
<sequence length="327" mass="36022">MKFTFARRALIAVFWGVALPIGAQAQNAPLPVTPPVVVPVSVEIEAGARQKFAGLGAGIGNWNRDYQKLAPSERARLSKMLWGDLGFKSLRLWLNLNEYAPTPNQRLTADFRARYIDSGIIADARKNGVVDLLLAPDNAPDWVKVKREGGPADFAIRTDKLDDYAALLAEFIAQIRRETGVLINVTSLQNEPNDLDRLAPQQMAPLITALRAQLDRRGLKPVQIIAPENANVDGAFYDALDAIKTDSSAWNALSGIASHSYAMGATPEGTRRIEDAKGNLTKPYLDDRSERQRAGNTRRHFARSVARIPFFVGYEPRCDTLDPLSGF</sequence>
<gene>
    <name evidence="2" type="ORF">B1R32_10910</name>
</gene>
<dbReference type="AlphaFoldDB" id="A0A2S8SS90"/>
<keyword evidence="3" id="KW-1185">Reference proteome</keyword>
<comment type="caution">
    <text evidence="2">The sequence shown here is derived from an EMBL/GenBank/DDBJ whole genome shotgun (WGS) entry which is preliminary data.</text>
</comment>
<feature type="chain" id="PRO_5015705047" description="Cellulase (Glycosyl hydrolase family 5)" evidence="1">
    <location>
        <begin position="26"/>
        <end position="327"/>
    </location>
</feature>
<accession>A0A2S8SS90</accession>
<dbReference type="Gene3D" id="3.20.20.80">
    <property type="entry name" value="Glycosidases"/>
    <property type="match status" value="1"/>
</dbReference>
<evidence type="ECO:0000313" key="3">
    <source>
        <dbReference type="Proteomes" id="UP000237684"/>
    </source>
</evidence>
<dbReference type="InParanoid" id="A0A2S8SS90"/>
<dbReference type="SUPFAM" id="SSF51445">
    <property type="entry name" value="(Trans)glycosidases"/>
    <property type="match status" value="1"/>
</dbReference>
<evidence type="ECO:0008006" key="4">
    <source>
        <dbReference type="Google" id="ProtNLM"/>
    </source>
</evidence>
<protein>
    <recommendedName>
        <fullName evidence="4">Cellulase (Glycosyl hydrolase family 5)</fullName>
    </recommendedName>
</protein>
<proteinExistence type="predicted"/>
<keyword evidence="1" id="KW-0732">Signal</keyword>
<evidence type="ECO:0000256" key="1">
    <source>
        <dbReference type="SAM" id="SignalP"/>
    </source>
</evidence>
<dbReference type="Proteomes" id="UP000237684">
    <property type="component" value="Unassembled WGS sequence"/>
</dbReference>
<name>A0A2S8SS90_9BACT</name>
<evidence type="ECO:0000313" key="2">
    <source>
        <dbReference type="EMBL" id="PQV63671.1"/>
    </source>
</evidence>
<organism evidence="2 3">
    <name type="scientific">Abditibacterium utsteinense</name>
    <dbReference type="NCBI Taxonomy" id="1960156"/>
    <lineage>
        <taxon>Bacteria</taxon>
        <taxon>Pseudomonadati</taxon>
        <taxon>Abditibacteriota</taxon>
        <taxon>Abditibacteriia</taxon>
        <taxon>Abditibacteriales</taxon>
        <taxon>Abditibacteriaceae</taxon>
        <taxon>Abditibacterium</taxon>
    </lineage>
</organism>
<reference evidence="2 3" key="1">
    <citation type="journal article" date="2018" name="Syst. Appl. Microbiol.">
        <title>Abditibacterium utsteinense sp. nov., the first cultivated member of candidate phylum FBP, isolated from ice-free Antarctic soil samples.</title>
        <authorList>
            <person name="Tahon G."/>
            <person name="Tytgat B."/>
            <person name="Lebbe L."/>
            <person name="Carlier A."/>
            <person name="Willems A."/>
        </authorList>
    </citation>
    <scope>NUCLEOTIDE SEQUENCE [LARGE SCALE GENOMIC DNA]</scope>
    <source>
        <strain evidence="2 3">LMG 29911</strain>
    </source>
</reference>
<dbReference type="RefSeq" id="WP_105483832.1">
    <property type="nucleotide sequence ID" value="NZ_NIGF01000009.1"/>
</dbReference>
<dbReference type="OrthoDB" id="9806701at2"/>